<dbReference type="InterPro" id="IPR022329">
    <property type="entry name" value="TNFR_25"/>
</dbReference>
<accession>A0AAQ4QDV7</accession>
<keyword evidence="8" id="KW-0812">Transmembrane</keyword>
<dbReference type="PROSITE" id="PS50017">
    <property type="entry name" value="DEATH_DOMAIN"/>
    <property type="match status" value="1"/>
</dbReference>
<dbReference type="InterPro" id="IPR011029">
    <property type="entry name" value="DEATH-like_dom_sf"/>
</dbReference>
<keyword evidence="8" id="KW-1133">Transmembrane helix</keyword>
<keyword evidence="8" id="KW-0472">Membrane</keyword>
<dbReference type="CDD" id="cd00185">
    <property type="entry name" value="TNFRSF"/>
    <property type="match status" value="1"/>
</dbReference>
<keyword evidence="2" id="KW-0732">Signal</keyword>
<dbReference type="SUPFAM" id="SSF57586">
    <property type="entry name" value="TNF receptor-like"/>
    <property type="match status" value="2"/>
</dbReference>
<feature type="disulfide bond" evidence="6">
    <location>
        <begin position="76"/>
        <end position="94"/>
    </location>
</feature>
<dbReference type="Gene3D" id="2.10.50.10">
    <property type="entry name" value="Tumor Necrosis Factor Receptor, subunit A, domain 2"/>
    <property type="match status" value="1"/>
</dbReference>
<proteinExistence type="predicted"/>
<sequence>MDFVLVMMLAYIFTGQSKSKFTTLKWDSCSAECPPGSHADGACDYPVGTYKCKMCTASTFTAINNTAKKCLRCSTCHYTAEERKPCNASSDVECGCKDGYYMDPHDKTRCQECNCRYCEDSDDKSMCQLCKKCQKAATASASASTATTSGPTTSNNKSGPSMHPIPANLNQTSWVLLVSVPVTLLLFLWLLLLLARSTVKYPDSCLCWGVNKNPEPPLEDPDFNEQSSPPYSHPNTLTLYISENTPMMTLSHSPSVLEHPVHISPLDHEHKATRQREQSDRWPAIVLYAIIKEVPLRRWKEFLRLLSLTDQQLERVELEAGLGLGSMERQYQMLRLWSQCSSATLNDVFSALRYMDLSGCAQQLKENLEKQQFAGLN</sequence>
<protein>
    <submittedName>
        <fullName evidence="11">Si:ch211-112c15.8</fullName>
    </submittedName>
</protein>
<dbReference type="Proteomes" id="UP000007635">
    <property type="component" value="Chromosome XII"/>
</dbReference>
<keyword evidence="1" id="KW-0053">Apoptosis</keyword>
<evidence type="ECO:0000313" key="11">
    <source>
        <dbReference type="Ensembl" id="ENSGACP00000048401.1"/>
    </source>
</evidence>
<reference evidence="11" key="2">
    <citation type="submission" date="2025-08" db="UniProtKB">
        <authorList>
            <consortium name="Ensembl"/>
        </authorList>
    </citation>
    <scope>IDENTIFICATION</scope>
</reference>
<evidence type="ECO:0000256" key="6">
    <source>
        <dbReference type="PROSITE-ProRule" id="PRU00206"/>
    </source>
</evidence>
<organism evidence="11 12">
    <name type="scientific">Gasterosteus aculeatus aculeatus</name>
    <name type="common">three-spined stickleback</name>
    <dbReference type="NCBI Taxonomy" id="481459"/>
    <lineage>
        <taxon>Eukaryota</taxon>
        <taxon>Metazoa</taxon>
        <taxon>Chordata</taxon>
        <taxon>Craniata</taxon>
        <taxon>Vertebrata</taxon>
        <taxon>Euteleostomi</taxon>
        <taxon>Actinopterygii</taxon>
        <taxon>Neopterygii</taxon>
        <taxon>Teleostei</taxon>
        <taxon>Neoteleostei</taxon>
        <taxon>Acanthomorphata</taxon>
        <taxon>Eupercaria</taxon>
        <taxon>Perciformes</taxon>
        <taxon>Cottioidei</taxon>
        <taxon>Gasterosteales</taxon>
        <taxon>Gasterosteidae</taxon>
        <taxon>Gasterosteus</taxon>
    </lineage>
</organism>
<dbReference type="Pfam" id="PF00531">
    <property type="entry name" value="Death"/>
    <property type="match status" value="1"/>
</dbReference>
<dbReference type="PANTHER" id="PTHR47220:SF1">
    <property type="entry name" value="TUMOR NECROSIS FACTOR RECEPTOR SUPERFAMILY MEMBER 25"/>
    <property type="match status" value="1"/>
</dbReference>
<dbReference type="Gene3D" id="1.10.533.10">
    <property type="entry name" value="Death Domain, Fas"/>
    <property type="match status" value="1"/>
</dbReference>
<evidence type="ECO:0000256" key="2">
    <source>
        <dbReference type="ARBA" id="ARBA00022729"/>
    </source>
</evidence>
<evidence type="ECO:0000256" key="7">
    <source>
        <dbReference type="SAM" id="MobiDB-lite"/>
    </source>
</evidence>
<dbReference type="PROSITE" id="PS50050">
    <property type="entry name" value="TNFR_NGFR_2"/>
    <property type="match status" value="1"/>
</dbReference>
<dbReference type="SUPFAM" id="SSF47986">
    <property type="entry name" value="DEATH domain"/>
    <property type="match status" value="1"/>
</dbReference>
<dbReference type="GO" id="GO:0005886">
    <property type="term" value="C:plasma membrane"/>
    <property type="evidence" value="ECO:0007669"/>
    <property type="project" value="TreeGrafter"/>
</dbReference>
<evidence type="ECO:0000259" key="9">
    <source>
        <dbReference type="PROSITE" id="PS50017"/>
    </source>
</evidence>
<evidence type="ECO:0000256" key="3">
    <source>
        <dbReference type="ARBA" id="ARBA00022737"/>
    </source>
</evidence>
<reference evidence="11 12" key="1">
    <citation type="journal article" date="2021" name="G3 (Bethesda)">
        <title>Improved contiguity of the threespine stickleback genome using long-read sequencing.</title>
        <authorList>
            <person name="Nath S."/>
            <person name="Shaw D.E."/>
            <person name="White M.A."/>
        </authorList>
    </citation>
    <scope>NUCLEOTIDE SEQUENCE [LARGE SCALE GENOMIC DNA]</scope>
    <source>
        <strain evidence="11 12">Lake Benthic</strain>
    </source>
</reference>
<feature type="disulfide bond" evidence="6">
    <location>
        <begin position="73"/>
        <end position="86"/>
    </location>
</feature>
<evidence type="ECO:0000313" key="12">
    <source>
        <dbReference type="Proteomes" id="UP000007635"/>
    </source>
</evidence>
<feature type="domain" description="TNFR-Cys" evidence="10">
    <location>
        <begin position="54"/>
        <end position="94"/>
    </location>
</feature>
<evidence type="ECO:0000259" key="10">
    <source>
        <dbReference type="PROSITE" id="PS50050"/>
    </source>
</evidence>
<dbReference type="GeneID" id="120828695"/>
<dbReference type="InterPro" id="IPR000488">
    <property type="entry name" value="Death_dom"/>
</dbReference>
<keyword evidence="12" id="KW-1185">Reference proteome</keyword>
<dbReference type="Ensembl" id="ENSGACT00000075451.1">
    <property type="protein sequence ID" value="ENSGACP00000048401.1"/>
    <property type="gene ID" value="ENSGACG00000026241.1"/>
</dbReference>
<dbReference type="RefSeq" id="XP_040048142.1">
    <property type="nucleotide sequence ID" value="XM_040192208.1"/>
</dbReference>
<dbReference type="AlphaFoldDB" id="A0AAQ4QDV7"/>
<dbReference type="SMART" id="SM00208">
    <property type="entry name" value="TNFR"/>
    <property type="match status" value="1"/>
</dbReference>
<feature type="domain" description="Death" evidence="9">
    <location>
        <begin position="284"/>
        <end position="368"/>
    </location>
</feature>
<evidence type="ECO:0000256" key="8">
    <source>
        <dbReference type="SAM" id="Phobius"/>
    </source>
</evidence>
<evidence type="ECO:0000256" key="5">
    <source>
        <dbReference type="ARBA" id="ARBA00023180"/>
    </source>
</evidence>
<dbReference type="PANTHER" id="PTHR47220">
    <property type="entry name" value="TUMOR NECROSIS FACTOR RECEPTOR SUPERFAMILY MEMBER 25"/>
    <property type="match status" value="1"/>
</dbReference>
<feature type="compositionally biased region" description="Low complexity" evidence="7">
    <location>
        <begin position="144"/>
        <end position="154"/>
    </location>
</feature>
<dbReference type="GO" id="GO:0006915">
    <property type="term" value="P:apoptotic process"/>
    <property type="evidence" value="ECO:0007669"/>
    <property type="project" value="UniProtKB-KW"/>
</dbReference>
<feature type="repeat" description="TNFR-Cys" evidence="6">
    <location>
        <begin position="54"/>
        <end position="94"/>
    </location>
</feature>
<dbReference type="GO" id="GO:0007165">
    <property type="term" value="P:signal transduction"/>
    <property type="evidence" value="ECO:0007669"/>
    <property type="project" value="InterPro"/>
</dbReference>
<feature type="disulfide bond" evidence="6">
    <location>
        <begin position="55"/>
        <end position="70"/>
    </location>
</feature>
<feature type="region of interest" description="Disordered" evidence="7">
    <location>
        <begin position="144"/>
        <end position="164"/>
    </location>
</feature>
<dbReference type="InterPro" id="IPR001368">
    <property type="entry name" value="TNFR/NGFR_Cys_rich_reg"/>
</dbReference>
<dbReference type="GeneTree" id="ENSGT00940000159540"/>
<keyword evidence="4 6" id="KW-1015">Disulfide bond</keyword>
<reference evidence="11" key="3">
    <citation type="submission" date="2025-09" db="UniProtKB">
        <authorList>
            <consortium name="Ensembl"/>
        </authorList>
    </citation>
    <scope>IDENTIFICATION</scope>
</reference>
<evidence type="ECO:0000256" key="4">
    <source>
        <dbReference type="ARBA" id="ARBA00023157"/>
    </source>
</evidence>
<keyword evidence="3" id="KW-0677">Repeat</keyword>
<name>A0AAQ4QDV7_GASAC</name>
<evidence type="ECO:0000256" key="1">
    <source>
        <dbReference type="ARBA" id="ARBA00022703"/>
    </source>
</evidence>
<feature type="transmembrane region" description="Helical" evidence="8">
    <location>
        <begin position="174"/>
        <end position="194"/>
    </location>
</feature>
<keyword evidence="5" id="KW-0325">Glycoprotein</keyword>